<comment type="similarity">
    <text evidence="1">Belongs to the P-Pant transferase superfamily. Gsp/Sfp/HetI/AcpT family.</text>
</comment>
<dbReference type="EMBL" id="QJJK01000002">
    <property type="protein sequence ID" value="PXW63128.1"/>
    <property type="molecule type" value="Genomic_DNA"/>
</dbReference>
<comment type="caution">
    <text evidence="4">The sequence shown here is derived from an EMBL/GenBank/DDBJ whole genome shotgun (WGS) entry which is preliminary data.</text>
</comment>
<dbReference type="PANTHER" id="PTHR12215">
    <property type="entry name" value="PHOSPHOPANTETHEINE TRANSFERASE"/>
    <property type="match status" value="1"/>
</dbReference>
<dbReference type="Pfam" id="PF01648">
    <property type="entry name" value="ACPS"/>
    <property type="match status" value="1"/>
</dbReference>
<dbReference type="RefSeq" id="WP_110373302.1">
    <property type="nucleotide sequence ID" value="NZ_JAHBRY010000002.1"/>
</dbReference>
<dbReference type="AlphaFoldDB" id="A0A2V3UDX2"/>
<gene>
    <name evidence="4" type="ORF">C7450_10243</name>
</gene>
<evidence type="ECO:0000256" key="1">
    <source>
        <dbReference type="ARBA" id="ARBA00010990"/>
    </source>
</evidence>
<keyword evidence="5" id="KW-1185">Reference proteome</keyword>
<dbReference type="GO" id="GO:0005829">
    <property type="term" value="C:cytosol"/>
    <property type="evidence" value="ECO:0007669"/>
    <property type="project" value="TreeGrafter"/>
</dbReference>
<dbReference type="InterPro" id="IPR050559">
    <property type="entry name" value="P-Pant_transferase_sf"/>
</dbReference>
<dbReference type="OrthoDB" id="9808281at2"/>
<dbReference type="InterPro" id="IPR008278">
    <property type="entry name" value="4-PPantetheinyl_Trfase_dom"/>
</dbReference>
<organism evidence="4 5">
    <name type="scientific">Chelatococcus asaccharovorans</name>
    <dbReference type="NCBI Taxonomy" id="28210"/>
    <lineage>
        <taxon>Bacteria</taxon>
        <taxon>Pseudomonadati</taxon>
        <taxon>Pseudomonadota</taxon>
        <taxon>Alphaproteobacteria</taxon>
        <taxon>Hyphomicrobiales</taxon>
        <taxon>Chelatococcaceae</taxon>
        <taxon>Chelatococcus</taxon>
    </lineage>
</organism>
<dbReference type="GO" id="GO:0008897">
    <property type="term" value="F:holo-[acyl-carrier-protein] synthase activity"/>
    <property type="evidence" value="ECO:0007669"/>
    <property type="project" value="InterPro"/>
</dbReference>
<evidence type="ECO:0000313" key="5">
    <source>
        <dbReference type="Proteomes" id="UP000248021"/>
    </source>
</evidence>
<dbReference type="PANTHER" id="PTHR12215:SF10">
    <property type="entry name" value="L-AMINOADIPATE-SEMIALDEHYDE DEHYDROGENASE-PHOSPHOPANTETHEINYL TRANSFERASE"/>
    <property type="match status" value="1"/>
</dbReference>
<proteinExistence type="inferred from homology"/>
<keyword evidence="2 4" id="KW-0808">Transferase</keyword>
<evidence type="ECO:0000256" key="2">
    <source>
        <dbReference type="ARBA" id="ARBA00022679"/>
    </source>
</evidence>
<sequence>MSEIHAQVILARVETDAAKLAVLTDVLAPIEAERAQGFRQLADRQRFVTAHGLLRAALGMKLACHPASVSLVRKPSGQWICEGRGLHVSLAHSGKRVAVAIADGAVGIDIEEMTGGDVLALARDWLTPAEAAVVAKAGPAAMEPLFLRYWTAKEAVLKAAGTGLSVPLADFCVAPPGPRPQPITQLKPHAALAGLAVASLPAPDGYVAALSLPGGTWRIAQRDEEAVDALARGKEVDR</sequence>
<dbReference type="Gene3D" id="3.90.470.20">
    <property type="entry name" value="4'-phosphopantetheinyl transferase domain"/>
    <property type="match status" value="1"/>
</dbReference>
<feature type="domain" description="4'-phosphopantetheinyl transferase" evidence="3">
    <location>
        <begin position="105"/>
        <end position="193"/>
    </location>
</feature>
<dbReference type="GO" id="GO:0019878">
    <property type="term" value="P:lysine biosynthetic process via aminoadipic acid"/>
    <property type="evidence" value="ECO:0007669"/>
    <property type="project" value="TreeGrafter"/>
</dbReference>
<dbReference type="InterPro" id="IPR037143">
    <property type="entry name" value="4-PPantetheinyl_Trfase_dom_sf"/>
</dbReference>
<dbReference type="SUPFAM" id="SSF56214">
    <property type="entry name" value="4'-phosphopantetheinyl transferase"/>
    <property type="match status" value="2"/>
</dbReference>
<dbReference type="GO" id="GO:0000287">
    <property type="term" value="F:magnesium ion binding"/>
    <property type="evidence" value="ECO:0007669"/>
    <property type="project" value="InterPro"/>
</dbReference>
<dbReference type="Proteomes" id="UP000248021">
    <property type="component" value="Unassembled WGS sequence"/>
</dbReference>
<evidence type="ECO:0000313" key="4">
    <source>
        <dbReference type="EMBL" id="PXW63128.1"/>
    </source>
</evidence>
<reference evidence="4 5" key="1">
    <citation type="submission" date="2018-05" db="EMBL/GenBank/DDBJ databases">
        <title>Genomic Encyclopedia of Type Strains, Phase IV (KMG-IV): sequencing the most valuable type-strain genomes for metagenomic binning, comparative biology and taxonomic classification.</title>
        <authorList>
            <person name="Goeker M."/>
        </authorList>
    </citation>
    <scope>NUCLEOTIDE SEQUENCE [LARGE SCALE GENOMIC DNA]</scope>
    <source>
        <strain evidence="4 5">DSM 6462</strain>
    </source>
</reference>
<name>A0A2V3UDX2_9HYPH</name>
<evidence type="ECO:0000259" key="3">
    <source>
        <dbReference type="Pfam" id="PF01648"/>
    </source>
</evidence>
<accession>A0A2V3UDX2</accession>
<protein>
    <submittedName>
        <fullName evidence="4">4'-phosphopantetheinyl transferase</fullName>
    </submittedName>
</protein>